<dbReference type="EMBL" id="WBZJ01000003">
    <property type="protein sequence ID" value="KAB3519953.1"/>
    <property type="molecule type" value="Genomic_DNA"/>
</dbReference>
<evidence type="ECO:0000256" key="1">
    <source>
        <dbReference type="SAM" id="MobiDB-lite"/>
    </source>
</evidence>
<dbReference type="RefSeq" id="WP_151844712.1">
    <property type="nucleotide sequence ID" value="NZ_WBZJ01000003.1"/>
</dbReference>
<comment type="caution">
    <text evidence="3">The sequence shown here is derived from an EMBL/GenBank/DDBJ whole genome shotgun (WGS) entry which is preliminary data.</text>
</comment>
<evidence type="ECO:0000313" key="3">
    <source>
        <dbReference type="EMBL" id="KAB3519953.1"/>
    </source>
</evidence>
<protein>
    <recommendedName>
        <fullName evidence="5">Sortase</fullName>
    </recommendedName>
</protein>
<feature type="region of interest" description="Disordered" evidence="1">
    <location>
        <begin position="41"/>
        <end position="61"/>
    </location>
</feature>
<reference evidence="3 4" key="1">
    <citation type="submission" date="2019-10" db="EMBL/GenBank/DDBJ databases">
        <title>Corynebacterium sp novel species isolated from the respiratory tract of Marmot.</title>
        <authorList>
            <person name="Zhang G."/>
        </authorList>
    </citation>
    <scope>NUCLEOTIDE SEQUENCE [LARGE SCALE GENOMIC DNA]</scope>
    <source>
        <strain evidence="3 4">336</strain>
    </source>
</reference>
<proteinExistence type="predicted"/>
<evidence type="ECO:0008006" key="5">
    <source>
        <dbReference type="Google" id="ProtNLM"/>
    </source>
</evidence>
<keyword evidence="4" id="KW-1185">Reference proteome</keyword>
<organism evidence="3 4">
    <name type="scientific">Corynebacterium zhongnanshanii</name>
    <dbReference type="NCBI Taxonomy" id="2768834"/>
    <lineage>
        <taxon>Bacteria</taxon>
        <taxon>Bacillati</taxon>
        <taxon>Actinomycetota</taxon>
        <taxon>Actinomycetes</taxon>
        <taxon>Mycobacteriales</taxon>
        <taxon>Corynebacteriaceae</taxon>
        <taxon>Corynebacterium</taxon>
    </lineage>
</organism>
<gene>
    <name evidence="3" type="ORF">F8377_08595</name>
</gene>
<feature type="signal peptide" evidence="2">
    <location>
        <begin position="1"/>
        <end position="21"/>
    </location>
</feature>
<name>A0ABQ6VCY5_9CORY</name>
<feature type="chain" id="PRO_5045907670" description="Sortase" evidence="2">
    <location>
        <begin position="22"/>
        <end position="211"/>
    </location>
</feature>
<evidence type="ECO:0000256" key="2">
    <source>
        <dbReference type="SAM" id="SignalP"/>
    </source>
</evidence>
<dbReference type="Proteomes" id="UP000436181">
    <property type="component" value="Unassembled WGS sequence"/>
</dbReference>
<sequence>MKKLVGAVGVALLLTMTTACSDDKHDETAAEVTYDNAPEGEVYRDLKGNPVDRSNADNAGVSPAEMNQVTETGERFSIPSLKLSVKLGSVTSFNGVIEPLNYTDAFVVSDYSDGYSNPEDGSVTVVAHALDRGGYAPGNYVFDTATHKSLVEDGQIIAVGPGIFKITEQRTVKKADMPGQASIWNNQPRTLHFITCVPNSDENFVITAECV</sequence>
<keyword evidence="2" id="KW-0732">Signal</keyword>
<evidence type="ECO:0000313" key="4">
    <source>
        <dbReference type="Proteomes" id="UP000436181"/>
    </source>
</evidence>
<accession>A0ABQ6VCY5</accession>
<dbReference type="PROSITE" id="PS51257">
    <property type="entry name" value="PROKAR_LIPOPROTEIN"/>
    <property type="match status" value="1"/>
</dbReference>